<dbReference type="AlphaFoldDB" id="A0AAU7PN73"/>
<keyword evidence="4 6" id="KW-1133">Transmembrane helix</keyword>
<protein>
    <submittedName>
        <fullName evidence="7">Energy-coupling factor transporter transmembrane component T</fullName>
    </submittedName>
</protein>
<evidence type="ECO:0000256" key="5">
    <source>
        <dbReference type="ARBA" id="ARBA00023136"/>
    </source>
</evidence>
<evidence type="ECO:0000313" key="7">
    <source>
        <dbReference type="EMBL" id="XBS53810.1"/>
    </source>
</evidence>
<dbReference type="InterPro" id="IPR003339">
    <property type="entry name" value="ABC/ECF_trnsptr_transmembrane"/>
</dbReference>
<proteinExistence type="predicted"/>
<dbReference type="CDD" id="cd16914">
    <property type="entry name" value="EcfT"/>
    <property type="match status" value="1"/>
</dbReference>
<evidence type="ECO:0000256" key="6">
    <source>
        <dbReference type="SAM" id="Phobius"/>
    </source>
</evidence>
<keyword evidence="3 6" id="KW-0812">Transmembrane</keyword>
<dbReference type="Pfam" id="PF02361">
    <property type="entry name" value="CbiQ"/>
    <property type="match status" value="1"/>
</dbReference>
<dbReference type="PANTHER" id="PTHR34857:SF2">
    <property type="entry name" value="SLL0384 PROTEIN"/>
    <property type="match status" value="1"/>
</dbReference>
<dbReference type="PANTHER" id="PTHR34857">
    <property type="entry name" value="SLL0384 PROTEIN"/>
    <property type="match status" value="1"/>
</dbReference>
<reference evidence="7" key="1">
    <citation type="submission" date="2024-06" db="EMBL/GenBank/DDBJ databases">
        <title>Lacrimispora cavernae sp. nov., a novel anaerobe isolated from bat guano pile inside a cave.</title>
        <authorList>
            <person name="Miller S.L."/>
            <person name="Lu N."/>
            <person name="King J."/>
            <person name="Sankaranarayanan K."/>
            <person name="Lawson P.A."/>
        </authorList>
    </citation>
    <scope>NUCLEOTIDE SEQUENCE</scope>
    <source>
        <strain evidence="7">BS-2</strain>
    </source>
</reference>
<comment type="subcellular location">
    <subcellularLocation>
        <location evidence="1">Membrane</location>
        <topology evidence="1">Multi-pass membrane protein</topology>
    </subcellularLocation>
</comment>
<organism evidence="7">
    <name type="scientific">Lacrimispora sp. BS-2</name>
    <dbReference type="NCBI Taxonomy" id="3151850"/>
    <lineage>
        <taxon>Bacteria</taxon>
        <taxon>Bacillati</taxon>
        <taxon>Bacillota</taxon>
        <taxon>Clostridia</taxon>
        <taxon>Lachnospirales</taxon>
        <taxon>Lachnospiraceae</taxon>
        <taxon>Lacrimispora</taxon>
    </lineage>
</organism>
<evidence type="ECO:0000256" key="4">
    <source>
        <dbReference type="ARBA" id="ARBA00022989"/>
    </source>
</evidence>
<feature type="transmembrane region" description="Helical" evidence="6">
    <location>
        <begin position="80"/>
        <end position="106"/>
    </location>
</feature>
<dbReference type="EMBL" id="CP157940">
    <property type="protein sequence ID" value="XBS53810.1"/>
    <property type="molecule type" value="Genomic_DNA"/>
</dbReference>
<sequence>MHNRAGSGSFLDPRTFLLLLLFANAITFFQKSLWIEIGWIVFIGIVMMAAGRYQMAVQWLLSFGILLLLQYIVLPAAPEIISAIFALLVNYSIRMFPCLMTGALMIREITLRRFVLAMRKLHISEKLIISLSVTIRYFPAIKEETRYIRDAMSLRKIKFSKKLEAMLVPLMMSATATAEELSAAAVTRGIENPIKKTSLLTLKLNSADYICCVTGCLFLVGTFIIK</sequence>
<gene>
    <name evidence="7" type="ORF">ABFV83_18715</name>
</gene>
<evidence type="ECO:0000256" key="2">
    <source>
        <dbReference type="ARBA" id="ARBA00022475"/>
    </source>
</evidence>
<feature type="transmembrane region" description="Helical" evidence="6">
    <location>
        <begin position="206"/>
        <end position="225"/>
    </location>
</feature>
<evidence type="ECO:0000256" key="1">
    <source>
        <dbReference type="ARBA" id="ARBA00004141"/>
    </source>
</evidence>
<keyword evidence="2" id="KW-1003">Cell membrane</keyword>
<feature type="transmembrane region" description="Helical" evidence="6">
    <location>
        <begin position="16"/>
        <end position="49"/>
    </location>
</feature>
<keyword evidence="5 6" id="KW-0472">Membrane</keyword>
<dbReference type="GO" id="GO:0005886">
    <property type="term" value="C:plasma membrane"/>
    <property type="evidence" value="ECO:0007669"/>
    <property type="project" value="UniProtKB-ARBA"/>
</dbReference>
<evidence type="ECO:0000256" key="3">
    <source>
        <dbReference type="ARBA" id="ARBA00022692"/>
    </source>
</evidence>
<accession>A0AAU7PN73</accession>
<name>A0AAU7PN73_9FIRM</name>
<dbReference type="RefSeq" id="WP_349946030.1">
    <property type="nucleotide sequence ID" value="NZ_CP157940.1"/>
</dbReference>
<dbReference type="InterPro" id="IPR051611">
    <property type="entry name" value="ECF_transporter_component"/>
</dbReference>